<gene>
    <name evidence="1" type="ORF">BDP81DRAFT_168154</name>
</gene>
<dbReference type="RefSeq" id="XP_060437979.1">
    <property type="nucleotide sequence ID" value="XM_060582133.1"/>
</dbReference>
<sequence>MPLPTAPSSGSSILIQPKPRNGVRIRSTQLAFLKHCGTYVEKSLKHMRLFLVIIVPPRMVRQQLAPGEEEGQGKSLLLPPTCQLIFVVICQRPDPAFGSYPSFSTASPIIVTHHHRSRCQTTFTLRRSQSKSLSSSGTPNKLITALTTAI</sequence>
<organism evidence="1 2">
    <name type="scientific">Colletotrichum phormii</name>
    <dbReference type="NCBI Taxonomy" id="359342"/>
    <lineage>
        <taxon>Eukaryota</taxon>
        <taxon>Fungi</taxon>
        <taxon>Dikarya</taxon>
        <taxon>Ascomycota</taxon>
        <taxon>Pezizomycotina</taxon>
        <taxon>Sordariomycetes</taxon>
        <taxon>Hypocreomycetidae</taxon>
        <taxon>Glomerellales</taxon>
        <taxon>Glomerellaceae</taxon>
        <taxon>Colletotrichum</taxon>
        <taxon>Colletotrichum acutatum species complex</taxon>
    </lineage>
</organism>
<dbReference type="Proteomes" id="UP001243989">
    <property type="component" value="Unassembled WGS sequence"/>
</dbReference>
<comment type="caution">
    <text evidence="1">The sequence shown here is derived from an EMBL/GenBank/DDBJ whole genome shotgun (WGS) entry which is preliminary data.</text>
</comment>
<dbReference type="EMBL" id="JAHMHQ010000040">
    <property type="protein sequence ID" value="KAK1621984.1"/>
    <property type="molecule type" value="Genomic_DNA"/>
</dbReference>
<protein>
    <submittedName>
        <fullName evidence="1">Uncharacterized protein</fullName>
    </submittedName>
</protein>
<keyword evidence="2" id="KW-1185">Reference proteome</keyword>
<evidence type="ECO:0000313" key="1">
    <source>
        <dbReference type="EMBL" id="KAK1621984.1"/>
    </source>
</evidence>
<evidence type="ECO:0000313" key="2">
    <source>
        <dbReference type="Proteomes" id="UP001243989"/>
    </source>
</evidence>
<reference evidence="1" key="1">
    <citation type="submission" date="2021-06" db="EMBL/GenBank/DDBJ databases">
        <title>Comparative genomics, transcriptomics and evolutionary studies reveal genomic signatures of adaptation to plant cell wall in hemibiotrophic fungi.</title>
        <authorList>
            <consortium name="DOE Joint Genome Institute"/>
            <person name="Baroncelli R."/>
            <person name="Diaz J.F."/>
            <person name="Benocci T."/>
            <person name="Peng M."/>
            <person name="Battaglia E."/>
            <person name="Haridas S."/>
            <person name="Andreopoulos W."/>
            <person name="Labutti K."/>
            <person name="Pangilinan J."/>
            <person name="Floch G.L."/>
            <person name="Makela M.R."/>
            <person name="Henrissat B."/>
            <person name="Grigoriev I.V."/>
            <person name="Crouch J.A."/>
            <person name="De Vries R.P."/>
            <person name="Sukno S.A."/>
            <person name="Thon M.R."/>
        </authorList>
    </citation>
    <scope>NUCLEOTIDE SEQUENCE</scope>
    <source>
        <strain evidence="1">CBS 102054</strain>
    </source>
</reference>
<dbReference type="AlphaFoldDB" id="A0AAI9ZEM2"/>
<proteinExistence type="predicted"/>
<dbReference type="GeneID" id="85466995"/>
<accession>A0AAI9ZEM2</accession>
<name>A0AAI9ZEM2_9PEZI</name>